<dbReference type="GeneID" id="80020003"/>
<dbReference type="InterPro" id="IPR054612">
    <property type="entry name" value="Phage_capsid-like_C"/>
</dbReference>
<comment type="subcellular location">
    <subcellularLocation>
        <location evidence="1">Virion</location>
    </subcellularLocation>
</comment>
<dbReference type="InterPro" id="IPR024455">
    <property type="entry name" value="Phage_capsid"/>
</dbReference>
<evidence type="ECO:0000313" key="6">
    <source>
        <dbReference type="Proteomes" id="UP001063033"/>
    </source>
</evidence>
<dbReference type="RefSeq" id="YP_010755350.1">
    <property type="nucleotide sequence ID" value="NC_073469.1"/>
</dbReference>
<dbReference type="NCBIfam" id="TIGR01554">
    <property type="entry name" value="major_cap_HK97"/>
    <property type="match status" value="1"/>
</dbReference>
<gene>
    <name evidence="5" type="primary">7</name>
    <name evidence="5" type="ORF">SEA_SHAMBRE1_7</name>
</gene>
<evidence type="ECO:0000259" key="4">
    <source>
        <dbReference type="Pfam" id="PF05065"/>
    </source>
</evidence>
<dbReference type="Gene3D" id="3.30.2400.10">
    <property type="entry name" value="Major capsid protein gp5"/>
    <property type="match status" value="1"/>
</dbReference>
<organism evidence="5 6">
    <name type="scientific">Arthrobacter phage Shambre1</name>
    <dbReference type="NCBI Taxonomy" id="2927284"/>
    <lineage>
        <taxon>Viruses</taxon>
        <taxon>Duplodnaviria</taxon>
        <taxon>Heunggongvirae</taxon>
        <taxon>Uroviricota</taxon>
        <taxon>Caudoviricetes</taxon>
        <taxon>Bismarckvirus</taxon>
        <taxon>Bismarckvirus shambre1</taxon>
    </lineage>
</organism>
<evidence type="ECO:0000256" key="2">
    <source>
        <dbReference type="ARBA" id="ARBA00022844"/>
    </source>
</evidence>
<proteinExistence type="predicted"/>
<feature type="domain" description="Phage capsid-like C-terminal" evidence="4">
    <location>
        <begin position="186"/>
        <end position="418"/>
    </location>
</feature>
<evidence type="ECO:0000313" key="5">
    <source>
        <dbReference type="EMBL" id="UXE04744.1"/>
    </source>
</evidence>
<reference evidence="5" key="1">
    <citation type="submission" date="2022-08" db="EMBL/GenBank/DDBJ databases">
        <authorList>
            <person name="Dojs M.A."/>
            <person name="Fleischacker C.L."/>
            <person name="Jackson S.M."/>
            <person name="Feiring S.B."/>
            <person name="Webb R.J."/>
            <person name="Schaefbauer A.B."/>
            <person name="Vigness C.A."/>
            <person name="Boyle B.L."/>
            <person name="Frank J.R."/>
            <person name="Fleischacker T.C."/>
            <person name="Ackerman S.B."/>
            <person name="Balish M.F."/>
            <person name="Garlena R.A."/>
            <person name="Russell D.A."/>
            <person name="Jacobs-Sera D."/>
            <person name="Hatfull G.F."/>
        </authorList>
    </citation>
    <scope>NUCLEOTIDE SEQUENCE</scope>
</reference>
<dbReference type="GO" id="GO:0044423">
    <property type="term" value="C:virion component"/>
    <property type="evidence" value="ECO:0007669"/>
    <property type="project" value="UniProtKB-KW"/>
</dbReference>
<accession>A0A977KNJ0</accession>
<dbReference type="EMBL" id="OP297545">
    <property type="protein sequence ID" value="UXE04744.1"/>
    <property type="molecule type" value="Genomic_DNA"/>
</dbReference>
<keyword evidence="2" id="KW-0946">Virion</keyword>
<dbReference type="SUPFAM" id="SSF56563">
    <property type="entry name" value="Major capsid protein gp5"/>
    <property type="match status" value="1"/>
</dbReference>
<dbReference type="Gene3D" id="3.30.2320.10">
    <property type="entry name" value="hypothetical protein PF0899 domain"/>
    <property type="match status" value="1"/>
</dbReference>
<feature type="region of interest" description="Disordered" evidence="3">
    <location>
        <begin position="61"/>
        <end position="93"/>
    </location>
</feature>
<protein>
    <submittedName>
        <fullName evidence="5">Major capsid protein</fullName>
    </submittedName>
</protein>
<keyword evidence="6" id="KW-1185">Reference proteome</keyword>
<evidence type="ECO:0000256" key="1">
    <source>
        <dbReference type="ARBA" id="ARBA00004328"/>
    </source>
</evidence>
<dbReference type="Pfam" id="PF05065">
    <property type="entry name" value="Phage_capsid"/>
    <property type="match status" value="1"/>
</dbReference>
<dbReference type="Proteomes" id="UP001063033">
    <property type="component" value="Segment"/>
</dbReference>
<name>A0A977KNJ0_9CAUD</name>
<evidence type="ECO:0000256" key="3">
    <source>
        <dbReference type="SAM" id="MobiDB-lite"/>
    </source>
</evidence>
<dbReference type="KEGG" id="vg:80020003"/>
<sequence>MTLAERLAALKAEGATLLAKANDPSQEFTEADGTRASEIAKQAGEIEAQIKRSADAAKALGFAVEQAPSQSSAGNDSLPEPDGTQKSEGGTIGERFTRSDAYKAFKAANPHGHMAASGTEAAPISIKAQHIGGGVISVRKASTVNTGAQGNARAVRTGEVDDLVYRPERRLLDLITTGTTNLPWFQYRQVISKTNNASIVAEAVTNDGVGAAGGVKPLSTLTTTTAEARAFTYADGMEVTNQELSDDGIIQALIDQTLRENLEIEVENILLNGAGTADEPRGILATSGVLQQAFATDIPTTIRKAITKLRTTSNASIRGVLLNPEDDETWDLLKDSQGRYLGNGPFAQGPNTAWGYERINSQAIQVGQAIAGDFSTIHLLQLEALTVNAFNQHKDYAGRNLTYIRAEERAVQLIRNAARLIVIDLTAG</sequence>